<keyword evidence="2" id="KW-1185">Reference proteome</keyword>
<dbReference type="GeneID" id="24723215"/>
<dbReference type="KEGG" id="vg:24723215"/>
<evidence type="ECO:0000313" key="1">
    <source>
        <dbReference type="EMBL" id="AII30091.1"/>
    </source>
</evidence>
<proteinExistence type="predicted"/>
<organism evidence="1 2">
    <name type="scientific">Propionibacterium phage PHL301M00</name>
    <dbReference type="NCBI Taxonomy" id="1500831"/>
    <lineage>
        <taxon>Viruses</taxon>
        <taxon>Duplodnaviria</taxon>
        <taxon>Heunggongvirae</taxon>
        <taxon>Uroviricota</taxon>
        <taxon>Caudoviricetes</taxon>
        <taxon>Pahexavirus</taxon>
        <taxon>Pahexavirus PHL301M00</taxon>
    </lineage>
</organism>
<accession>A0A0E3DPF1</accession>
<dbReference type="Proteomes" id="UP000033304">
    <property type="component" value="Segment"/>
</dbReference>
<sequence length="322" mass="35552">MIAGVLCMFIPDPSDRAGLTVDWTMFPLVGDGPERVLHLTDYTGSSPVMLLNDSLRGLGVPEVEHFSQMHVGVHGSEWRGFNVKPREVTLPVLVSGVDADPVGGFRDGFLKAYDELWSAFPPGGVGELSVRTPAGRERVLNCRFDSADDTFTVDPVNRGYARYVLHLTAYDPFWYGDEQKFRFSNAKLQDWLGGGPVGRKGTAFPVVLTPGVGSGWDNLSNRGDVPAWPVIRVEGPLSSWSVQIDGLRVSSDYPVEEYDWITIDTDPRKQSALLNGYEDVMDRLTEWEFAPIPPGGSKSVNIEMVGLGAIVVSVQYRFLRAW</sequence>
<dbReference type="EMBL" id="KJ578791">
    <property type="protein sequence ID" value="AII30091.1"/>
    <property type="molecule type" value="Genomic_DNA"/>
</dbReference>
<protein>
    <submittedName>
        <fullName evidence="1">Minor tail subunit</fullName>
    </submittedName>
</protein>
<dbReference type="OrthoDB" id="2201at10239"/>
<reference evidence="1 2" key="1">
    <citation type="journal article" date="2015" name="ISME J.">
        <title>The diversity and host interactions of Propionibacterium acnes bacteriophages on human skin.</title>
        <authorList>
            <person name="Liu J."/>
            <person name="Yan R."/>
            <person name="Zhong Q."/>
            <person name="Ngo S."/>
            <person name="Bangayan N.J."/>
            <person name="Nguyen L."/>
            <person name="Lui T."/>
            <person name="Liu M."/>
            <person name="Erfe M.C."/>
            <person name="Craft N."/>
            <person name="Tomida S."/>
            <person name="Li H."/>
        </authorList>
    </citation>
    <scope>NUCLEOTIDE SEQUENCE [LARGE SCALE GENOMIC DNA]</scope>
    <source>
        <strain evidence="1">PHL301M00</strain>
    </source>
</reference>
<dbReference type="RefSeq" id="YP_009149531.1">
    <property type="nucleotide sequence ID" value="NC_027354.1"/>
</dbReference>
<name>A0A0E3DPF1_9CAUD</name>
<evidence type="ECO:0000313" key="2">
    <source>
        <dbReference type="Proteomes" id="UP000033304"/>
    </source>
</evidence>
<gene>
    <name evidence="1" type="ORF">PHL301M00_15</name>
</gene>